<reference evidence="1 2" key="1">
    <citation type="submission" date="2018-11" db="EMBL/GenBank/DDBJ databases">
        <authorList>
            <consortium name="Pathogen Informatics"/>
        </authorList>
    </citation>
    <scope>NUCLEOTIDE SEQUENCE [LARGE SCALE GENOMIC DNA]</scope>
    <source>
        <strain evidence="1 2">MHpl1</strain>
    </source>
</reference>
<keyword evidence="2" id="KW-1185">Reference proteome</keyword>
<name>A0A3P7SXK4_HAEPC</name>
<protein>
    <submittedName>
        <fullName evidence="1">Uncharacterized protein</fullName>
    </submittedName>
</protein>
<dbReference type="EMBL" id="UZAF01004528">
    <property type="protein sequence ID" value="VDO14130.1"/>
    <property type="molecule type" value="Genomic_DNA"/>
</dbReference>
<dbReference type="AlphaFoldDB" id="A0A3P7SXK4"/>
<sequence>MSIFSASFGRKKYCIAFRSATSTSIPRTSICPMKYFNTHEWNVECNVAMYSPIICLLRPRLPKSKFASDSAESSTNRQAVNNCTPRSGFLLKKLRAIRYCRFRSCSL</sequence>
<accession>A0A3P7SXK4</accession>
<organism evidence="1 2">
    <name type="scientific">Haemonchus placei</name>
    <name type="common">Barber's pole worm</name>
    <dbReference type="NCBI Taxonomy" id="6290"/>
    <lineage>
        <taxon>Eukaryota</taxon>
        <taxon>Metazoa</taxon>
        <taxon>Ecdysozoa</taxon>
        <taxon>Nematoda</taxon>
        <taxon>Chromadorea</taxon>
        <taxon>Rhabditida</taxon>
        <taxon>Rhabditina</taxon>
        <taxon>Rhabditomorpha</taxon>
        <taxon>Strongyloidea</taxon>
        <taxon>Trichostrongylidae</taxon>
        <taxon>Haemonchus</taxon>
    </lineage>
</organism>
<evidence type="ECO:0000313" key="2">
    <source>
        <dbReference type="Proteomes" id="UP000268014"/>
    </source>
</evidence>
<dbReference type="Proteomes" id="UP000268014">
    <property type="component" value="Unassembled WGS sequence"/>
</dbReference>
<gene>
    <name evidence="1" type="ORF">HPLM_LOCUS2317</name>
</gene>
<evidence type="ECO:0000313" key="1">
    <source>
        <dbReference type="EMBL" id="VDO14130.1"/>
    </source>
</evidence>
<proteinExistence type="predicted"/>